<dbReference type="PROSITE" id="PS51732">
    <property type="entry name" value="ASN_GLN_ASE_3"/>
    <property type="match status" value="1"/>
</dbReference>
<evidence type="ECO:0000256" key="3">
    <source>
        <dbReference type="ARBA" id="ARBA00022801"/>
    </source>
</evidence>
<dbReference type="Gene3D" id="3.40.50.1170">
    <property type="entry name" value="L-asparaginase, N-terminal domain"/>
    <property type="match status" value="1"/>
</dbReference>
<dbReference type="GO" id="GO:0009066">
    <property type="term" value="P:aspartate family amino acid metabolic process"/>
    <property type="evidence" value="ECO:0007669"/>
    <property type="project" value="UniProtKB-ARBA"/>
</dbReference>
<proteinExistence type="inferred from homology"/>
<evidence type="ECO:0000259" key="11">
    <source>
        <dbReference type="Pfam" id="PF17763"/>
    </source>
</evidence>
<dbReference type="SMART" id="SM00870">
    <property type="entry name" value="Asparaginase"/>
    <property type="match status" value="1"/>
</dbReference>
<dbReference type="FunFam" id="3.40.50.1170:FF:000003">
    <property type="entry name" value="60 kDa lysophospholipase"/>
    <property type="match status" value="1"/>
</dbReference>
<keyword evidence="13" id="KW-1185">Reference proteome</keyword>
<dbReference type="STRING" id="51028.A0A0N4VL38"/>
<dbReference type="EMBL" id="UXUI01011308">
    <property type="protein sequence ID" value="VDD96132.1"/>
    <property type="molecule type" value="Genomic_DNA"/>
</dbReference>
<dbReference type="PIRSF" id="PIRSF001220">
    <property type="entry name" value="L-ASNase_gatD"/>
    <property type="match status" value="1"/>
</dbReference>
<dbReference type="InterPro" id="IPR002110">
    <property type="entry name" value="Ankyrin_rpt"/>
</dbReference>
<dbReference type="InterPro" id="IPR037152">
    <property type="entry name" value="L-asparaginase_N_sf"/>
</dbReference>
<evidence type="ECO:0000313" key="14">
    <source>
        <dbReference type="WBParaSite" id="EVEC_0001159101-mRNA-1"/>
    </source>
</evidence>
<dbReference type="PROSITE" id="PS00917">
    <property type="entry name" value="ASN_GLN_ASE_2"/>
    <property type="match status" value="1"/>
</dbReference>
<evidence type="ECO:0000256" key="7">
    <source>
        <dbReference type="PIRSR" id="PIRSR001220-2"/>
    </source>
</evidence>
<comment type="similarity">
    <text evidence="5">In the N-terminal section; belongs to the asparaginase 1 family.</text>
</comment>
<evidence type="ECO:0000256" key="9">
    <source>
        <dbReference type="PROSITE-ProRule" id="PRU10100"/>
    </source>
</evidence>
<dbReference type="InterPro" id="IPR027475">
    <property type="entry name" value="Asparaginase/glutaminase_AS2"/>
</dbReference>
<dbReference type="WBParaSite" id="EVEC_0001159101-mRNA-1">
    <property type="protein sequence ID" value="EVEC_0001159101-mRNA-1"/>
    <property type="gene ID" value="EVEC_0001159101"/>
</dbReference>
<evidence type="ECO:0000313" key="12">
    <source>
        <dbReference type="EMBL" id="VDD96132.1"/>
    </source>
</evidence>
<gene>
    <name evidence="12" type="ORF">EVEC_LOCUS10883</name>
</gene>
<keyword evidence="3" id="KW-0378">Hydrolase</keyword>
<dbReference type="EC" id="3.5.1.1" evidence="1"/>
<organism evidence="14">
    <name type="scientific">Enterobius vermicularis</name>
    <name type="common">Human pinworm</name>
    <dbReference type="NCBI Taxonomy" id="51028"/>
    <lineage>
        <taxon>Eukaryota</taxon>
        <taxon>Metazoa</taxon>
        <taxon>Ecdysozoa</taxon>
        <taxon>Nematoda</taxon>
        <taxon>Chromadorea</taxon>
        <taxon>Rhabditida</taxon>
        <taxon>Spirurina</taxon>
        <taxon>Oxyuridomorpha</taxon>
        <taxon>Oxyuroidea</taxon>
        <taxon>Oxyuridae</taxon>
        <taxon>Enterobius</taxon>
    </lineage>
</organism>
<feature type="domain" description="Asparaginase/glutaminase C-terminal" evidence="11">
    <location>
        <begin position="274"/>
        <end position="390"/>
    </location>
</feature>
<reference evidence="12 13" key="2">
    <citation type="submission" date="2018-10" db="EMBL/GenBank/DDBJ databases">
        <authorList>
            <consortium name="Pathogen Informatics"/>
        </authorList>
    </citation>
    <scope>NUCLEOTIDE SEQUENCE [LARGE SCALE GENOMIC DNA]</scope>
</reference>
<dbReference type="AlphaFoldDB" id="A0A0N4VL38"/>
<feature type="active site" description="O-isoaspartyl threonine intermediate" evidence="6">
    <location>
        <position position="53"/>
    </location>
</feature>
<dbReference type="OrthoDB" id="542841at2759"/>
<dbReference type="InterPro" id="IPR040919">
    <property type="entry name" value="Asparaginase_C"/>
</dbReference>
<accession>A0A0N4VL38</accession>
<dbReference type="Proteomes" id="UP000274131">
    <property type="component" value="Unassembled WGS sequence"/>
</dbReference>
<dbReference type="PRINTS" id="PR00139">
    <property type="entry name" value="ASNGLNASE"/>
</dbReference>
<dbReference type="PANTHER" id="PTHR11707">
    <property type="entry name" value="L-ASPARAGINASE"/>
    <property type="match status" value="1"/>
</dbReference>
<dbReference type="SUPFAM" id="SSF48403">
    <property type="entry name" value="Ankyrin repeat"/>
    <property type="match status" value="1"/>
</dbReference>
<dbReference type="InterPro" id="IPR027474">
    <property type="entry name" value="L-asparaginase_N"/>
</dbReference>
<reference evidence="14" key="1">
    <citation type="submission" date="2017-02" db="UniProtKB">
        <authorList>
            <consortium name="WormBaseParasite"/>
        </authorList>
    </citation>
    <scope>IDENTIFICATION</scope>
</reference>
<dbReference type="SMART" id="SM00248">
    <property type="entry name" value="ANK"/>
    <property type="match status" value="3"/>
</dbReference>
<dbReference type="Pfam" id="PF12796">
    <property type="entry name" value="Ank_2"/>
    <property type="match status" value="1"/>
</dbReference>
<feature type="binding site" evidence="7">
    <location>
        <position position="123"/>
    </location>
    <ligand>
        <name>substrate</name>
    </ligand>
</feature>
<keyword evidence="2" id="KW-0677">Repeat</keyword>
<keyword evidence="4 8" id="KW-0040">ANK repeat</keyword>
<evidence type="ECO:0000256" key="4">
    <source>
        <dbReference type="ARBA" id="ARBA00023043"/>
    </source>
</evidence>
<dbReference type="PROSITE" id="PS50088">
    <property type="entry name" value="ANK_REPEAT"/>
    <property type="match status" value="1"/>
</dbReference>
<dbReference type="InterPro" id="IPR006034">
    <property type="entry name" value="Asparaginase/glutaminase-like"/>
</dbReference>
<dbReference type="SFLD" id="SFLDS00057">
    <property type="entry name" value="Glutaminase/Asparaginase"/>
    <property type="match status" value="1"/>
</dbReference>
<evidence type="ECO:0000256" key="6">
    <source>
        <dbReference type="PIRSR" id="PIRSR001220-1"/>
    </source>
</evidence>
<dbReference type="InterPro" id="IPR006033">
    <property type="entry name" value="AsnA_fam"/>
</dbReference>
<evidence type="ECO:0000313" key="13">
    <source>
        <dbReference type="Proteomes" id="UP000274131"/>
    </source>
</evidence>
<dbReference type="InterPro" id="IPR027473">
    <property type="entry name" value="L-asparaginase_C"/>
</dbReference>
<protein>
    <recommendedName>
        <fullName evidence="1">asparaginase</fullName>
        <ecNumber evidence="1">3.5.1.1</ecNumber>
    </recommendedName>
</protein>
<dbReference type="InterPro" id="IPR036770">
    <property type="entry name" value="Ankyrin_rpt-contain_sf"/>
</dbReference>
<evidence type="ECO:0000256" key="2">
    <source>
        <dbReference type="ARBA" id="ARBA00022737"/>
    </source>
</evidence>
<feature type="binding site" evidence="7">
    <location>
        <begin position="154"/>
        <end position="155"/>
    </location>
    <ligand>
        <name>substrate</name>
    </ligand>
</feature>
<dbReference type="CDD" id="cd08963">
    <property type="entry name" value="L-asparaginase_I"/>
    <property type="match status" value="1"/>
</dbReference>
<feature type="active site" evidence="9">
    <location>
        <position position="154"/>
    </location>
</feature>
<dbReference type="PANTHER" id="PTHR11707:SF28">
    <property type="entry name" value="60 KDA LYSOPHOSPHOLIPASE"/>
    <property type="match status" value="1"/>
</dbReference>
<sequence>MFLDEEAITTYDCHPLDENHLPKRFMVHTRTVAKQSTASFPESRILVLYTGGTIGMKSHRGVYYPEANYLPQTIRNLPPLNDVDYVEKHYSNEAVQPYCLPPLRQLKKRVVYWVVEYHPLLDSSDMTFDDWIRIGKDIYDAYEKYDGFVVLHGTDTLAYTACALSFMFENLGKPVVITGAQIPVSEVRSDGRENMICSLIIAGNIDIPEVTVYFNNKLMRGNRCIKIDNSGLDAFDSPNLLPLASLEINIKVNYESIYRPNSGPFAVHDNLCRNVSLLRIFPSITIESVKAALQPPTQGVVLQTYGAGNMPTRRKDIIKEIKQATDRGCLVVNCSQCIRGQVDANYATGKQLYDVGVIPGSDMTTEAAVIKLSYVLGKDDWDLTKKREMMQKNLRGEMTVSSKETLQDLEIIPELARFLKISSSSEVELLKDALFPPLLCHAAKNGDVSLLEKLRRSGADLSVPDYNGRTALHIAASFGQLDAVTYLLKHGCNVNAKDRFDENPLINAVRSKSLDCIRTLRDAGGHITAFSSGLELCMCASHGDLDTLLAWLLAGADLSQSDYDGRTPLHIVSQSFIQNQGKTRFISIKTLFF</sequence>
<evidence type="ECO:0000256" key="8">
    <source>
        <dbReference type="PROSITE-ProRule" id="PRU00023"/>
    </source>
</evidence>
<dbReference type="Pfam" id="PF13637">
    <property type="entry name" value="Ank_4"/>
    <property type="match status" value="1"/>
</dbReference>
<dbReference type="PROSITE" id="PS50297">
    <property type="entry name" value="ANK_REP_REGION"/>
    <property type="match status" value="1"/>
</dbReference>
<feature type="domain" description="L-asparaginase N-terminal" evidence="10">
    <location>
        <begin position="44"/>
        <end position="256"/>
    </location>
</feature>
<dbReference type="Gene3D" id="1.25.40.20">
    <property type="entry name" value="Ankyrin repeat-containing domain"/>
    <property type="match status" value="2"/>
</dbReference>
<evidence type="ECO:0000259" key="10">
    <source>
        <dbReference type="Pfam" id="PF00710"/>
    </source>
</evidence>
<dbReference type="NCBIfam" id="TIGR00519">
    <property type="entry name" value="asnASE_I"/>
    <property type="match status" value="1"/>
</dbReference>
<dbReference type="InterPro" id="IPR036152">
    <property type="entry name" value="Asp/glu_Ase-like_sf"/>
</dbReference>
<evidence type="ECO:0000256" key="5">
    <source>
        <dbReference type="ARBA" id="ARBA00061199"/>
    </source>
</evidence>
<dbReference type="Pfam" id="PF17763">
    <property type="entry name" value="Asparaginase_C"/>
    <property type="match status" value="1"/>
</dbReference>
<name>A0A0N4VL38_ENTVE</name>
<dbReference type="FunFam" id="3.40.50.40:FF:000001">
    <property type="entry name" value="L-asparaginase 1"/>
    <property type="match status" value="1"/>
</dbReference>
<feature type="repeat" description="ANK" evidence="8">
    <location>
        <begin position="467"/>
        <end position="499"/>
    </location>
</feature>
<dbReference type="Gene3D" id="3.40.50.40">
    <property type="match status" value="1"/>
</dbReference>
<evidence type="ECO:0000256" key="1">
    <source>
        <dbReference type="ARBA" id="ARBA00012920"/>
    </source>
</evidence>
<dbReference type="SUPFAM" id="SSF53774">
    <property type="entry name" value="Glutaminase/Asparaginase"/>
    <property type="match status" value="1"/>
</dbReference>
<dbReference type="PIRSF" id="PIRSF500176">
    <property type="entry name" value="L_ASNase"/>
    <property type="match status" value="1"/>
</dbReference>
<dbReference type="GO" id="GO:0004067">
    <property type="term" value="F:asparaginase activity"/>
    <property type="evidence" value="ECO:0007669"/>
    <property type="project" value="UniProtKB-UniRule"/>
</dbReference>
<dbReference type="InterPro" id="IPR041725">
    <property type="entry name" value="L-asparaginase_I"/>
</dbReference>
<dbReference type="Pfam" id="PF00710">
    <property type="entry name" value="Asparaginase"/>
    <property type="match status" value="1"/>
</dbReference>